<dbReference type="PANTHER" id="PTHR39652:SF1">
    <property type="entry name" value="UPF0201 PROTEIN TK1335"/>
    <property type="match status" value="1"/>
</dbReference>
<dbReference type="PANTHER" id="PTHR39652">
    <property type="entry name" value="UPF0201 PROTEIN TK1335"/>
    <property type="match status" value="1"/>
</dbReference>
<comment type="similarity">
    <text evidence="1">Belongs to the UPF0201 family.</text>
</comment>
<evidence type="ECO:0000256" key="1">
    <source>
        <dbReference type="HAMAP-Rule" id="MF_01112"/>
    </source>
</evidence>
<dbReference type="Gene3D" id="3.30.1440.10">
    <property type="match status" value="1"/>
</dbReference>
<organism evidence="2 3">
    <name type="scientific">Thermocladium modestius</name>
    <dbReference type="NCBI Taxonomy" id="62609"/>
    <lineage>
        <taxon>Archaea</taxon>
        <taxon>Thermoproteota</taxon>
        <taxon>Thermoprotei</taxon>
        <taxon>Thermoproteales</taxon>
        <taxon>Thermoproteaceae</taxon>
        <taxon>Thermocladium</taxon>
    </lineage>
</organism>
<reference evidence="2" key="1">
    <citation type="journal article" date="2014" name="Int. J. Syst. Evol. Microbiol.">
        <title>Complete genome sequence of Corynebacterium casei LMG S-19264T (=DSM 44701T), isolated from a smear-ripened cheese.</title>
        <authorList>
            <consortium name="US DOE Joint Genome Institute (JGI-PGF)"/>
            <person name="Walter F."/>
            <person name="Albersmeier A."/>
            <person name="Kalinowski J."/>
            <person name="Ruckert C."/>
        </authorList>
    </citation>
    <scope>NUCLEOTIDE SEQUENCE</scope>
    <source>
        <strain evidence="2">JCM 10088</strain>
    </source>
</reference>
<dbReference type="EMBL" id="BMNL01000001">
    <property type="protein sequence ID" value="GGP19229.1"/>
    <property type="molecule type" value="Genomic_DNA"/>
</dbReference>
<evidence type="ECO:0000313" key="2">
    <source>
        <dbReference type="EMBL" id="GGP19229.1"/>
    </source>
</evidence>
<accession>A0A830GTQ9</accession>
<reference evidence="2" key="2">
    <citation type="submission" date="2020-09" db="EMBL/GenBank/DDBJ databases">
        <authorList>
            <person name="Sun Q."/>
            <person name="Ohkuma M."/>
        </authorList>
    </citation>
    <scope>NUCLEOTIDE SEQUENCE</scope>
    <source>
        <strain evidence="2">JCM 10088</strain>
    </source>
</reference>
<dbReference type="InterPro" id="IPR022803">
    <property type="entry name" value="Ribosomal_uL5_dom_sf"/>
</dbReference>
<dbReference type="SUPFAM" id="SSF55282">
    <property type="entry name" value="RL5-like"/>
    <property type="match status" value="1"/>
</dbReference>
<comment type="caution">
    <text evidence="2">The sequence shown here is derived from an EMBL/GenBank/DDBJ whole genome shotgun (WGS) entry which is preliminary data.</text>
</comment>
<dbReference type="AlphaFoldDB" id="A0A830GTQ9"/>
<gene>
    <name evidence="2" type="ORF">GCM10007981_02070</name>
</gene>
<sequence length="136" mass="14476">MELSVKAAVNPTEDPNKVKAAVLNLVDMELTMVEENGQSYVVGVSHSLSSLSPLRKLIGKAGIARLAREVLRSSAVGDTIEIKLHKQAAFAGAVSFVSQDGESPMGPIIITITAVDPGKVIDWIAPPPRRLDGLHR</sequence>
<dbReference type="Pfam" id="PF01877">
    <property type="entry name" value="RNA_binding"/>
    <property type="match status" value="1"/>
</dbReference>
<dbReference type="InterPro" id="IPR002739">
    <property type="entry name" value="PAB1135-like"/>
</dbReference>
<dbReference type="OrthoDB" id="7819at2157"/>
<name>A0A830GTQ9_9CREN</name>
<dbReference type="HAMAP" id="MF_01112">
    <property type="entry name" value="UPF0201"/>
    <property type="match status" value="1"/>
</dbReference>
<dbReference type="Proteomes" id="UP000610960">
    <property type="component" value="Unassembled WGS sequence"/>
</dbReference>
<proteinExistence type="inferred from homology"/>
<dbReference type="RefSeq" id="WP_188595619.1">
    <property type="nucleotide sequence ID" value="NZ_BMNL01000001.1"/>
</dbReference>
<evidence type="ECO:0000313" key="3">
    <source>
        <dbReference type="Proteomes" id="UP000610960"/>
    </source>
</evidence>
<protein>
    <recommendedName>
        <fullName evidence="1">UPF0201 protein GCM10007981_02070</fullName>
    </recommendedName>
</protein>
<keyword evidence="3" id="KW-1185">Reference proteome</keyword>